<dbReference type="InterPro" id="IPR035903">
    <property type="entry name" value="HesB-like_dom_sf"/>
</dbReference>
<proteinExistence type="predicted"/>
<reference evidence="2" key="1">
    <citation type="submission" date="2014-11" db="EMBL/GenBank/DDBJ databases">
        <authorList>
            <person name="Hornung B.V."/>
        </authorList>
    </citation>
    <scope>NUCLEOTIDE SEQUENCE</scope>
    <source>
        <strain evidence="2">INE</strain>
    </source>
</reference>
<dbReference type="EMBL" id="LR746496">
    <property type="protein sequence ID" value="CAA7601536.1"/>
    <property type="molecule type" value="Genomic_DNA"/>
</dbReference>
<keyword evidence="3" id="KW-1185">Reference proteome</keyword>
<evidence type="ECO:0000313" key="3">
    <source>
        <dbReference type="Proteomes" id="UP001071230"/>
    </source>
</evidence>
<accession>A0A8S0XBR7</accession>
<dbReference type="SUPFAM" id="SSF89360">
    <property type="entry name" value="HesB-like domain"/>
    <property type="match status" value="1"/>
</dbReference>
<dbReference type="Proteomes" id="UP000836597">
    <property type="component" value="Chromosome"/>
</dbReference>
<dbReference type="KEGG" id="aacx:DEACI_2203"/>
<evidence type="ECO:0000313" key="1">
    <source>
        <dbReference type="EMBL" id="CAA7601536.1"/>
    </source>
</evidence>
<sequence length="34" mass="3765">MVNITETAAVKVKEVLHQQNLDSGYLRVYIAGFG</sequence>
<reference evidence="1" key="2">
    <citation type="submission" date="2020-01" db="EMBL/GenBank/DDBJ databases">
        <authorList>
            <person name="Hornung B."/>
        </authorList>
    </citation>
    <scope>NUCLEOTIDE SEQUENCE</scope>
    <source>
        <strain evidence="1">PacBioINE</strain>
    </source>
</reference>
<evidence type="ECO:0000313" key="2">
    <source>
        <dbReference type="EMBL" id="CEJ07023.1"/>
    </source>
</evidence>
<gene>
    <name evidence="2" type="ORF">DEACI_1477</name>
    <name evidence="1" type="ORF">DEACI_2203</name>
</gene>
<name>A0A8S0XBR7_9FIRM</name>
<protein>
    <submittedName>
        <fullName evidence="1">FeS cluster biogenesis</fullName>
    </submittedName>
</protein>
<dbReference type="AlphaFoldDB" id="A0A8S0XBR7"/>
<dbReference type="EMBL" id="CDGJ01000037">
    <property type="protein sequence ID" value="CEJ07023.1"/>
    <property type="molecule type" value="Genomic_DNA"/>
</dbReference>
<organism evidence="1">
    <name type="scientific">Acididesulfobacillus acetoxydans</name>
    <dbReference type="NCBI Taxonomy" id="1561005"/>
    <lineage>
        <taxon>Bacteria</taxon>
        <taxon>Bacillati</taxon>
        <taxon>Bacillota</taxon>
        <taxon>Clostridia</taxon>
        <taxon>Eubacteriales</taxon>
        <taxon>Peptococcaceae</taxon>
        <taxon>Acididesulfobacillus</taxon>
    </lineage>
</organism>
<dbReference type="Proteomes" id="UP001071230">
    <property type="component" value="Unassembled WGS sequence"/>
</dbReference>